<evidence type="ECO:0000256" key="3">
    <source>
        <dbReference type="ARBA" id="ARBA00022692"/>
    </source>
</evidence>
<comment type="similarity">
    <text evidence="7">Belongs to the Slam family.</text>
</comment>
<proteinExistence type="inferred from homology"/>
<feature type="domain" description="Surface lipoprotein assembly modifier C-terminal" evidence="9">
    <location>
        <begin position="198"/>
        <end position="486"/>
    </location>
</feature>
<evidence type="ECO:0000256" key="2">
    <source>
        <dbReference type="ARBA" id="ARBA00022452"/>
    </source>
</evidence>
<dbReference type="AlphaFoldDB" id="A0A949T2D6"/>
<feature type="signal peptide" evidence="8">
    <location>
        <begin position="1"/>
        <end position="20"/>
    </location>
</feature>
<keyword evidence="4 8" id="KW-0732">Signal</keyword>
<dbReference type="Proteomes" id="UP000732858">
    <property type="component" value="Unassembled WGS sequence"/>
</dbReference>
<name>A0A949T2D6_9PAST</name>
<evidence type="ECO:0000313" key="12">
    <source>
        <dbReference type="EMBL" id="MBV6545815.1"/>
    </source>
</evidence>
<organism evidence="12 13">
    <name type="scientific">Ursidibacter maritimus</name>
    <dbReference type="NCBI Taxonomy" id="1331689"/>
    <lineage>
        <taxon>Bacteria</taxon>
        <taxon>Pseudomonadati</taxon>
        <taxon>Pseudomonadota</taxon>
        <taxon>Gammaproteobacteria</taxon>
        <taxon>Pasteurellales</taxon>
        <taxon>Pasteurellaceae</taxon>
        <taxon>Ursidibacter</taxon>
    </lineage>
</organism>
<evidence type="ECO:0000313" key="13">
    <source>
        <dbReference type="Proteomes" id="UP000732858"/>
    </source>
</evidence>
<keyword evidence="14" id="KW-1185">Reference proteome</keyword>
<dbReference type="GeneID" id="65548678"/>
<feature type="chain" id="PRO_5037672216" evidence="8">
    <location>
        <begin position="21"/>
        <end position="486"/>
    </location>
</feature>
<accession>A0A949T2D6</accession>
<evidence type="ECO:0000313" key="14">
    <source>
        <dbReference type="Proteomes" id="UP001196379"/>
    </source>
</evidence>
<dbReference type="Pfam" id="PF04575">
    <property type="entry name" value="SlipAM"/>
    <property type="match status" value="1"/>
</dbReference>
<dbReference type="Pfam" id="PF24575">
    <property type="entry name" value="TPR_Slam"/>
    <property type="match status" value="1"/>
</dbReference>
<dbReference type="SUPFAM" id="SSF48452">
    <property type="entry name" value="TPR-like"/>
    <property type="match status" value="1"/>
</dbReference>
<dbReference type="InterPro" id="IPR011990">
    <property type="entry name" value="TPR-like_helical_dom_sf"/>
</dbReference>
<evidence type="ECO:0000259" key="10">
    <source>
        <dbReference type="Pfam" id="PF24575"/>
    </source>
</evidence>
<evidence type="ECO:0000256" key="1">
    <source>
        <dbReference type="ARBA" id="ARBA00004571"/>
    </source>
</evidence>
<evidence type="ECO:0000259" key="9">
    <source>
        <dbReference type="Pfam" id="PF04575"/>
    </source>
</evidence>
<dbReference type="GO" id="GO:0009279">
    <property type="term" value="C:cell outer membrane"/>
    <property type="evidence" value="ECO:0007669"/>
    <property type="project" value="UniProtKB-SubCell"/>
</dbReference>
<evidence type="ECO:0000256" key="7">
    <source>
        <dbReference type="ARBA" id="ARBA00023609"/>
    </source>
</evidence>
<gene>
    <name evidence="11" type="ORF">HT657_01040</name>
    <name evidence="12" type="ORF">HT672_00640</name>
</gene>
<keyword evidence="5" id="KW-0472">Membrane</keyword>
<evidence type="ECO:0000256" key="8">
    <source>
        <dbReference type="SAM" id="SignalP"/>
    </source>
</evidence>
<dbReference type="OrthoDB" id="8606547at2"/>
<evidence type="ECO:0000313" key="11">
    <source>
        <dbReference type="EMBL" id="MBV6530739.1"/>
    </source>
</evidence>
<comment type="subcellular location">
    <subcellularLocation>
        <location evidence="1">Cell outer membrane</location>
        <topology evidence="1">Multi-pass membrane protein</topology>
    </subcellularLocation>
</comment>
<feature type="domain" description="Surface lipoprotein assembly modifier N-terminal TPR repeats region" evidence="10">
    <location>
        <begin position="65"/>
        <end position="169"/>
    </location>
</feature>
<protein>
    <submittedName>
        <fullName evidence="12">DUF560 domain-containing protein</fullName>
    </submittedName>
</protein>
<dbReference type="InterPro" id="IPR007655">
    <property type="entry name" value="Slam_C"/>
</dbReference>
<dbReference type="Proteomes" id="UP001196379">
    <property type="component" value="Unassembled WGS sequence"/>
</dbReference>
<dbReference type="Gene3D" id="1.25.40.10">
    <property type="entry name" value="Tetratricopeptide repeat domain"/>
    <property type="match status" value="1"/>
</dbReference>
<reference evidence="12 14" key="1">
    <citation type="journal article" date="2021" name="Mol. Ecol.">
        <title>Polar bear-adapted Ursidibacter maritimus are remarkably conserved after generations in captivity.</title>
        <authorList>
            <person name="Espinosa-Gongora C."/>
            <person name="Hansen M.J."/>
            <person name="Bertelsen M.F."/>
            <person name="Bojesen A.M."/>
        </authorList>
    </citation>
    <scope>NUCLEOTIDE SEQUENCE</scope>
    <source>
        <strain evidence="12">Pb43105x</strain>
        <strain evidence="11 14">Pb43106</strain>
    </source>
</reference>
<sequence length="486" mass="55624">MSNKLIISALTLALSTSLFANQDQQKISDRLNDQRIQAESTILAPETKPVIKPQVEEHKQGNSVSITKEELAKHPDLVVRALLPAVMQGNMDNVELLFPIYQQIPAQFKDDILTQWAEAILAKKKQNYADSVRLYRQVLAAQSDILPARLQLAATLFENSELEAAEDQFQKLRSEPLPDEIQSIISQYLTAINQRDRWTFSGGLTYLNDPNINNAPKAGTTYGNWSAPKAESAQGVGFNFEIGKKWSWGNGFFNQLGLNTNGKYYWNNKKYNEISFRGDFGIGYQNAKATISVSPFIEQTLYASGSDKSDTLKRFSKSSGGALQLNYWLSPKWQWNSNYEYGEQRYISRKHLNGNYHFVSTGLVYLANAKQYWTINLNYNRTSTRDRDDSFLRRGVSLGWGQEWGQGLSTRLSVSFAQKHYKGPMPIFNITQRNKEYGVQASIWHRAVHYLGITPRLTYSFTKTRSNHPFYTYDKHRVFVDFSKQF</sequence>
<keyword evidence="2" id="KW-1134">Transmembrane beta strand</keyword>
<evidence type="ECO:0000256" key="6">
    <source>
        <dbReference type="ARBA" id="ARBA00023237"/>
    </source>
</evidence>
<dbReference type="InterPro" id="IPR057556">
    <property type="entry name" value="TPR_Slam"/>
</dbReference>
<evidence type="ECO:0000256" key="5">
    <source>
        <dbReference type="ARBA" id="ARBA00023136"/>
    </source>
</evidence>
<comment type="caution">
    <text evidence="12">The sequence shown here is derived from an EMBL/GenBank/DDBJ whole genome shotgun (WGS) entry which is preliminary data.</text>
</comment>
<keyword evidence="3" id="KW-0812">Transmembrane</keyword>
<dbReference type="EMBL" id="JABULY010000001">
    <property type="protein sequence ID" value="MBV6530739.1"/>
    <property type="molecule type" value="Genomic_DNA"/>
</dbReference>
<evidence type="ECO:0000256" key="4">
    <source>
        <dbReference type="ARBA" id="ARBA00022729"/>
    </source>
</evidence>
<dbReference type="RefSeq" id="WP_157402841.1">
    <property type="nucleotide sequence ID" value="NZ_JABULY010000001.1"/>
</dbReference>
<dbReference type="EMBL" id="JABUMC010000001">
    <property type="protein sequence ID" value="MBV6545815.1"/>
    <property type="molecule type" value="Genomic_DNA"/>
</dbReference>
<keyword evidence="6" id="KW-0998">Cell outer membrane</keyword>